<keyword evidence="1" id="KW-1133">Transmembrane helix</keyword>
<gene>
    <name evidence="2" type="primary">CSON014025</name>
</gene>
<organism evidence="2">
    <name type="scientific">Culicoides sonorensis</name>
    <name type="common">Biting midge</name>
    <dbReference type="NCBI Taxonomy" id="179676"/>
    <lineage>
        <taxon>Eukaryota</taxon>
        <taxon>Metazoa</taxon>
        <taxon>Ecdysozoa</taxon>
        <taxon>Arthropoda</taxon>
        <taxon>Hexapoda</taxon>
        <taxon>Insecta</taxon>
        <taxon>Pterygota</taxon>
        <taxon>Neoptera</taxon>
        <taxon>Endopterygota</taxon>
        <taxon>Diptera</taxon>
        <taxon>Nematocera</taxon>
        <taxon>Chironomoidea</taxon>
        <taxon>Ceratopogonidae</taxon>
        <taxon>Ceratopogoninae</taxon>
        <taxon>Culicoides</taxon>
        <taxon>Monoculicoides</taxon>
    </lineage>
</organism>
<keyword evidence="1" id="KW-0812">Transmembrane</keyword>
<proteinExistence type="predicted"/>
<feature type="transmembrane region" description="Helical" evidence="1">
    <location>
        <begin position="20"/>
        <end position="40"/>
    </location>
</feature>
<feature type="transmembrane region" description="Helical" evidence="1">
    <location>
        <begin position="136"/>
        <end position="160"/>
    </location>
</feature>
<dbReference type="AlphaFoldDB" id="A0A336MC87"/>
<sequence length="209" mass="24240">MGFLEDLPITPKCCCCISNLRIASILIGTVSLSTIILKYTEQVFLLIRELKYRFTIKDDHVYNFLVLWFLLLMYVMPKILLNILLIFGAVKKKATSISIYLWCNIVYFGLEIITVIIGIVLVFATNLITWEPISNITNIITFLVYFVVQIYFWLCVNSFYAELKLESRFSLRQQMRGTTLTNISFSSTPSTNSRVRQQQSFPLRIMRAS</sequence>
<dbReference type="PANTHER" id="PTHR36694">
    <property type="entry name" value="PASIFLORA 1, ISOFORM A-RELATED"/>
    <property type="match status" value="1"/>
</dbReference>
<dbReference type="VEuPathDB" id="VectorBase:CSON014025"/>
<reference evidence="2" key="1">
    <citation type="submission" date="2018-07" db="EMBL/GenBank/DDBJ databases">
        <authorList>
            <person name="Quirk P.G."/>
            <person name="Krulwich T.A."/>
        </authorList>
    </citation>
    <scope>NUCLEOTIDE SEQUENCE</scope>
</reference>
<evidence type="ECO:0000313" key="2">
    <source>
        <dbReference type="EMBL" id="SSX26951.1"/>
    </source>
</evidence>
<dbReference type="PANTHER" id="PTHR36694:SF11">
    <property type="entry name" value="LP21121P-RELATED"/>
    <property type="match status" value="1"/>
</dbReference>
<name>A0A336MC87_CULSO</name>
<evidence type="ECO:0000256" key="1">
    <source>
        <dbReference type="SAM" id="Phobius"/>
    </source>
</evidence>
<dbReference type="EMBL" id="UFQT01000750">
    <property type="protein sequence ID" value="SSX26951.1"/>
    <property type="molecule type" value="Genomic_DNA"/>
</dbReference>
<feature type="transmembrane region" description="Helical" evidence="1">
    <location>
        <begin position="99"/>
        <end position="124"/>
    </location>
</feature>
<keyword evidence="1" id="KW-0472">Membrane</keyword>
<feature type="transmembrane region" description="Helical" evidence="1">
    <location>
        <begin position="60"/>
        <end position="87"/>
    </location>
</feature>
<accession>A0A336MC87</accession>
<protein>
    <submittedName>
        <fullName evidence="2">CSON014025 protein</fullName>
    </submittedName>
</protein>